<dbReference type="Gene3D" id="3.30.360.10">
    <property type="entry name" value="Dihydrodipicolinate Reductase, domain 2"/>
    <property type="match status" value="1"/>
</dbReference>
<organism evidence="5 6">
    <name type="scientific">Umezawaea tangerina</name>
    <dbReference type="NCBI Taxonomy" id="84725"/>
    <lineage>
        <taxon>Bacteria</taxon>
        <taxon>Bacillati</taxon>
        <taxon>Actinomycetota</taxon>
        <taxon>Actinomycetes</taxon>
        <taxon>Pseudonocardiales</taxon>
        <taxon>Pseudonocardiaceae</taxon>
        <taxon>Umezawaea</taxon>
    </lineage>
</organism>
<dbReference type="Pfam" id="PF01408">
    <property type="entry name" value="GFO_IDH_MocA"/>
    <property type="match status" value="1"/>
</dbReference>
<protein>
    <submittedName>
        <fullName evidence="5">Putative dehydrogenase</fullName>
    </submittedName>
</protein>
<dbReference type="RefSeq" id="WP_106192054.1">
    <property type="nucleotide sequence ID" value="NZ_PVTF01000011.1"/>
</dbReference>
<dbReference type="InterPro" id="IPR036291">
    <property type="entry name" value="NAD(P)-bd_dom_sf"/>
</dbReference>
<sequence length="329" mass="35270">MRLEIGLIGATAIAERAVVRPSAGSEGISVRAVAARDPRRAREFAARNGIPVAHGGYDDLLADPGVDAVYLSLHNSAHHPWILRAARAGKHVIVEKPLCLDTDELAGILEVGDGVRVVEAVPTAGHPWQAALREMIADRRYGDLRTVDTELTFAEPEPGGYRDHPELGGGIFYDTASYWLQAVQATVGLTGVTGTGESAFDGPNGVDRSFRAGLSWADGRTASLRCQVGAHHVATHEFVFDLATARLRNFLLPVRGAVPLNLVVRRSDGAREVIGFPATSYYGEQLKAIGGWLAGGRPWGGELSAAAERIAVMTAVRRSARQRGFQEVR</sequence>
<comment type="similarity">
    <text evidence="1">Belongs to the Gfo/Idh/MocA family.</text>
</comment>
<dbReference type="GO" id="GO:0000166">
    <property type="term" value="F:nucleotide binding"/>
    <property type="evidence" value="ECO:0007669"/>
    <property type="project" value="InterPro"/>
</dbReference>
<evidence type="ECO:0000256" key="2">
    <source>
        <dbReference type="ARBA" id="ARBA00023002"/>
    </source>
</evidence>
<proteinExistence type="inferred from homology"/>
<dbReference type="Proteomes" id="UP000239494">
    <property type="component" value="Unassembled WGS sequence"/>
</dbReference>
<dbReference type="Gene3D" id="3.40.50.720">
    <property type="entry name" value="NAD(P)-binding Rossmann-like Domain"/>
    <property type="match status" value="1"/>
</dbReference>
<dbReference type="Pfam" id="PF22725">
    <property type="entry name" value="GFO_IDH_MocA_C3"/>
    <property type="match status" value="1"/>
</dbReference>
<dbReference type="SUPFAM" id="SSF51735">
    <property type="entry name" value="NAD(P)-binding Rossmann-fold domains"/>
    <property type="match status" value="1"/>
</dbReference>
<accession>A0A2T0STD8</accession>
<dbReference type="GO" id="GO:0016491">
    <property type="term" value="F:oxidoreductase activity"/>
    <property type="evidence" value="ECO:0007669"/>
    <property type="project" value="UniProtKB-KW"/>
</dbReference>
<dbReference type="InterPro" id="IPR055170">
    <property type="entry name" value="GFO_IDH_MocA-like_dom"/>
</dbReference>
<gene>
    <name evidence="5" type="ORF">CLV43_11149</name>
</gene>
<feature type="domain" description="GFO/IDH/MocA-like oxidoreductase" evidence="4">
    <location>
        <begin position="131"/>
        <end position="233"/>
    </location>
</feature>
<evidence type="ECO:0000259" key="3">
    <source>
        <dbReference type="Pfam" id="PF01408"/>
    </source>
</evidence>
<keyword evidence="6" id="KW-1185">Reference proteome</keyword>
<name>A0A2T0STD8_9PSEU</name>
<feature type="domain" description="Gfo/Idh/MocA-like oxidoreductase N-terminal" evidence="3">
    <location>
        <begin position="4"/>
        <end position="107"/>
    </location>
</feature>
<comment type="caution">
    <text evidence="5">The sequence shown here is derived from an EMBL/GenBank/DDBJ whole genome shotgun (WGS) entry which is preliminary data.</text>
</comment>
<keyword evidence="2" id="KW-0560">Oxidoreductase</keyword>
<dbReference type="AlphaFoldDB" id="A0A2T0STD8"/>
<dbReference type="InterPro" id="IPR050984">
    <property type="entry name" value="Gfo/Idh/MocA_domain"/>
</dbReference>
<evidence type="ECO:0000313" key="6">
    <source>
        <dbReference type="Proteomes" id="UP000239494"/>
    </source>
</evidence>
<evidence type="ECO:0000259" key="4">
    <source>
        <dbReference type="Pfam" id="PF22725"/>
    </source>
</evidence>
<dbReference type="PANTHER" id="PTHR22604">
    <property type="entry name" value="OXIDOREDUCTASES"/>
    <property type="match status" value="1"/>
</dbReference>
<evidence type="ECO:0000256" key="1">
    <source>
        <dbReference type="ARBA" id="ARBA00010928"/>
    </source>
</evidence>
<dbReference type="SUPFAM" id="SSF55347">
    <property type="entry name" value="Glyceraldehyde-3-phosphate dehydrogenase-like, C-terminal domain"/>
    <property type="match status" value="1"/>
</dbReference>
<dbReference type="EMBL" id="PVTF01000011">
    <property type="protein sequence ID" value="PRY36677.1"/>
    <property type="molecule type" value="Genomic_DNA"/>
</dbReference>
<dbReference type="PANTHER" id="PTHR22604:SF105">
    <property type="entry name" value="TRANS-1,2-DIHYDROBENZENE-1,2-DIOL DEHYDROGENASE"/>
    <property type="match status" value="1"/>
</dbReference>
<dbReference type="OrthoDB" id="9815825at2"/>
<dbReference type="InterPro" id="IPR000683">
    <property type="entry name" value="Gfo/Idh/MocA-like_OxRdtase_N"/>
</dbReference>
<evidence type="ECO:0000313" key="5">
    <source>
        <dbReference type="EMBL" id="PRY36677.1"/>
    </source>
</evidence>
<reference evidence="5 6" key="1">
    <citation type="submission" date="2018-03" db="EMBL/GenBank/DDBJ databases">
        <title>Genomic Encyclopedia of Archaeal and Bacterial Type Strains, Phase II (KMG-II): from individual species to whole genera.</title>
        <authorList>
            <person name="Goeker M."/>
        </authorList>
    </citation>
    <scope>NUCLEOTIDE SEQUENCE [LARGE SCALE GENOMIC DNA]</scope>
    <source>
        <strain evidence="5 6">DSM 44720</strain>
    </source>
</reference>